<feature type="transmembrane region" description="Helical" evidence="1">
    <location>
        <begin position="70"/>
        <end position="91"/>
    </location>
</feature>
<dbReference type="InterPro" id="IPR010640">
    <property type="entry name" value="Low_temperature_requirement_A"/>
</dbReference>
<dbReference type="Pfam" id="PF06772">
    <property type="entry name" value="LtrA"/>
    <property type="match status" value="1"/>
</dbReference>
<comment type="caution">
    <text evidence="2">The sequence shown here is derived from an EMBL/GenBank/DDBJ whole genome shotgun (WGS) entry which is preliminary data.</text>
</comment>
<accession>A0ABW8AMQ1</accession>
<dbReference type="EMBL" id="JBITLV010000002">
    <property type="protein sequence ID" value="MFI7587243.1"/>
    <property type="molecule type" value="Genomic_DNA"/>
</dbReference>
<gene>
    <name evidence="2" type="ORF">ACIB24_09235</name>
</gene>
<proteinExistence type="predicted"/>
<reference evidence="2 3" key="1">
    <citation type="submission" date="2024-10" db="EMBL/GenBank/DDBJ databases">
        <title>The Natural Products Discovery Center: Release of the First 8490 Sequenced Strains for Exploring Actinobacteria Biosynthetic Diversity.</title>
        <authorList>
            <person name="Kalkreuter E."/>
            <person name="Kautsar S.A."/>
            <person name="Yang D."/>
            <person name="Bader C.D."/>
            <person name="Teijaro C.N."/>
            <person name="Fluegel L."/>
            <person name="Davis C.M."/>
            <person name="Simpson J.R."/>
            <person name="Lauterbach L."/>
            <person name="Steele A.D."/>
            <person name="Gui C."/>
            <person name="Meng S."/>
            <person name="Li G."/>
            <person name="Viehrig K."/>
            <person name="Ye F."/>
            <person name="Su P."/>
            <person name="Kiefer A.F."/>
            <person name="Nichols A."/>
            <person name="Cepeda A.J."/>
            <person name="Yan W."/>
            <person name="Fan B."/>
            <person name="Jiang Y."/>
            <person name="Adhikari A."/>
            <person name="Zheng C.-J."/>
            <person name="Schuster L."/>
            <person name="Cowan T.M."/>
            <person name="Smanski M.J."/>
            <person name="Chevrette M.G."/>
            <person name="De Carvalho L.P.S."/>
            <person name="Shen B."/>
        </authorList>
    </citation>
    <scope>NUCLEOTIDE SEQUENCE [LARGE SCALE GENOMIC DNA]</scope>
    <source>
        <strain evidence="2 3">NPDC049639</strain>
    </source>
</reference>
<keyword evidence="1" id="KW-0812">Transmembrane</keyword>
<organism evidence="2 3">
    <name type="scientific">Spongisporangium articulatum</name>
    <dbReference type="NCBI Taxonomy" id="3362603"/>
    <lineage>
        <taxon>Bacteria</taxon>
        <taxon>Bacillati</taxon>
        <taxon>Actinomycetota</taxon>
        <taxon>Actinomycetes</taxon>
        <taxon>Kineosporiales</taxon>
        <taxon>Kineosporiaceae</taxon>
        <taxon>Spongisporangium</taxon>
    </lineage>
</organism>
<dbReference type="PANTHER" id="PTHR36840">
    <property type="entry name" value="BLL5714 PROTEIN"/>
    <property type="match status" value="1"/>
</dbReference>
<dbReference type="PANTHER" id="PTHR36840:SF1">
    <property type="entry name" value="BLL5714 PROTEIN"/>
    <property type="match status" value="1"/>
</dbReference>
<evidence type="ECO:0000313" key="3">
    <source>
        <dbReference type="Proteomes" id="UP001612915"/>
    </source>
</evidence>
<sequence length="135" mass="14579">MIEATADVRAQLRADLRHRLRPMTGRDPDERGRATTPVELLYDLTYVIAFAVAAEQLAHGIGEGHPGAAVGAYLFAVFSVTWAWLNFTWFASAYGNDDALFRVATLVQMIGVVVLAFGLAPSFAAAAEGAPRTIR</sequence>
<dbReference type="RefSeq" id="WP_398278479.1">
    <property type="nucleotide sequence ID" value="NZ_JBITLV010000002.1"/>
</dbReference>
<evidence type="ECO:0000256" key="1">
    <source>
        <dbReference type="SAM" id="Phobius"/>
    </source>
</evidence>
<keyword evidence="1" id="KW-0472">Membrane</keyword>
<dbReference type="Proteomes" id="UP001612915">
    <property type="component" value="Unassembled WGS sequence"/>
</dbReference>
<feature type="transmembrane region" description="Helical" evidence="1">
    <location>
        <begin position="103"/>
        <end position="127"/>
    </location>
</feature>
<protein>
    <submittedName>
        <fullName evidence="2">Low temperature requirement protein A</fullName>
    </submittedName>
</protein>
<keyword evidence="1" id="KW-1133">Transmembrane helix</keyword>
<name>A0ABW8AMQ1_9ACTN</name>
<evidence type="ECO:0000313" key="2">
    <source>
        <dbReference type="EMBL" id="MFI7587243.1"/>
    </source>
</evidence>
<keyword evidence="3" id="KW-1185">Reference proteome</keyword>